<organism evidence="6 7">
    <name type="scientific">Paracoccus siganidrum</name>
    <dbReference type="NCBI Taxonomy" id="1276757"/>
    <lineage>
        <taxon>Bacteria</taxon>
        <taxon>Pseudomonadati</taxon>
        <taxon>Pseudomonadota</taxon>
        <taxon>Alphaproteobacteria</taxon>
        <taxon>Rhodobacterales</taxon>
        <taxon>Paracoccaceae</taxon>
        <taxon>Paracoccus</taxon>
    </lineage>
</organism>
<dbReference type="AlphaFoldDB" id="A0A419A546"/>
<protein>
    <submittedName>
        <fullName evidence="6">ABC transporter substrate-binding protein</fullName>
    </submittedName>
</protein>
<dbReference type="InterPro" id="IPR030678">
    <property type="entry name" value="Peptide/Ni-bd"/>
</dbReference>
<evidence type="ECO:0000256" key="4">
    <source>
        <dbReference type="SAM" id="SignalP"/>
    </source>
</evidence>
<dbReference type="Gene3D" id="3.40.190.10">
    <property type="entry name" value="Periplasmic binding protein-like II"/>
    <property type="match status" value="1"/>
</dbReference>
<name>A0A419A546_9RHOB</name>
<dbReference type="PANTHER" id="PTHR30290:SF38">
    <property type="entry name" value="D,D-DIPEPTIDE-BINDING PERIPLASMIC PROTEIN DDPA-RELATED"/>
    <property type="match status" value="1"/>
</dbReference>
<comment type="subcellular location">
    <subcellularLocation>
        <location evidence="1">Periplasm</location>
    </subcellularLocation>
</comment>
<sequence length="502" mass="55260">MTFRATCRASAAVIALCAGGPLAAQGTVDVAIIGDPDTFDPMLSTKDVVSIVTQHVVETLYTFDEGWAVVPLLAADMPAISEDGTTYTIPLREGVGFHDGSTMDSADVVASLERWKDVASRGIAIADNIVRIEATGPHEVAITLDEPYAPLLSLLAFSNSAAAIYPEEIIAPEIDQVVGTGPYRLQAHEPDQYVQLVRFEDYAKPGTEAGERNQTPDEIRFVPVPDTNTRIEGLLSGQFDYADSLSTEAYDRIAASDVAEPVLLEAFGWPVFAVNHKKGLMTDPNIRRAVQAALPYDDMLFAAFGDEKFFQTDGALYPEGWAWHSDAGTELYNLNDPEKAAEYLEQAGYDGQPLRILTSRQYEFHYQMAEVARMALEMAGFSVQLDVVDWATLAQNRDNPDLWDIHITHSPFLPEPALTSSLFSTAREGWDDPAKNEILDRFTAETDPEARQAIYAELQQRVFEDVGMIKIGNFNALQGKARGLEGVHPSPWPAFWNAHRAE</sequence>
<feature type="chain" id="PRO_5019221258" evidence="4">
    <location>
        <begin position="24"/>
        <end position="502"/>
    </location>
</feature>
<dbReference type="InterPro" id="IPR000914">
    <property type="entry name" value="SBP_5_dom"/>
</dbReference>
<dbReference type="Pfam" id="PF00496">
    <property type="entry name" value="SBP_bac_5"/>
    <property type="match status" value="1"/>
</dbReference>
<feature type="signal peptide" evidence="4">
    <location>
        <begin position="1"/>
        <end position="23"/>
    </location>
</feature>
<accession>A0A419A546</accession>
<reference evidence="7" key="1">
    <citation type="submission" date="2018-09" db="EMBL/GenBank/DDBJ databases">
        <title>Paracoccus onubensis nov. sp. a moderate halophilic bacterium isolated from Gruta de las Maravillas (Aracena, Spain).</title>
        <authorList>
            <person name="Jurado V."/>
            <person name="Gutierrez-Patricio S."/>
            <person name="Gonzalez-Pimentel J.L."/>
            <person name="Miller A.Z."/>
            <person name="Laiz L."/>
            <person name="Saiz-Jimenez C."/>
        </authorList>
    </citation>
    <scope>NUCLEOTIDE SEQUENCE [LARGE SCALE GENOMIC DNA]</scope>
    <source>
        <strain evidence="7">DSM 26381</strain>
    </source>
</reference>
<dbReference type="InterPro" id="IPR023765">
    <property type="entry name" value="SBP_5_CS"/>
</dbReference>
<gene>
    <name evidence="6" type="ORF">D3P05_13875</name>
</gene>
<evidence type="ECO:0000259" key="5">
    <source>
        <dbReference type="Pfam" id="PF00496"/>
    </source>
</evidence>
<dbReference type="SUPFAM" id="SSF53850">
    <property type="entry name" value="Periplasmic binding protein-like II"/>
    <property type="match status" value="1"/>
</dbReference>
<dbReference type="InterPro" id="IPR039424">
    <property type="entry name" value="SBP_5"/>
</dbReference>
<feature type="domain" description="Solute-binding protein family 5" evidence="5">
    <location>
        <begin position="69"/>
        <end position="425"/>
    </location>
</feature>
<dbReference type="GO" id="GO:0043190">
    <property type="term" value="C:ATP-binding cassette (ABC) transporter complex"/>
    <property type="evidence" value="ECO:0007669"/>
    <property type="project" value="InterPro"/>
</dbReference>
<evidence type="ECO:0000313" key="6">
    <source>
        <dbReference type="EMBL" id="RJL10547.1"/>
    </source>
</evidence>
<dbReference type="GO" id="GO:1904680">
    <property type="term" value="F:peptide transmembrane transporter activity"/>
    <property type="evidence" value="ECO:0007669"/>
    <property type="project" value="TreeGrafter"/>
</dbReference>
<proteinExistence type="inferred from homology"/>
<dbReference type="GO" id="GO:0015833">
    <property type="term" value="P:peptide transport"/>
    <property type="evidence" value="ECO:0007669"/>
    <property type="project" value="TreeGrafter"/>
</dbReference>
<dbReference type="PIRSF" id="PIRSF002741">
    <property type="entry name" value="MppA"/>
    <property type="match status" value="1"/>
</dbReference>
<evidence type="ECO:0000313" key="7">
    <source>
        <dbReference type="Proteomes" id="UP000283587"/>
    </source>
</evidence>
<dbReference type="GO" id="GO:0030288">
    <property type="term" value="C:outer membrane-bounded periplasmic space"/>
    <property type="evidence" value="ECO:0007669"/>
    <property type="project" value="UniProtKB-ARBA"/>
</dbReference>
<evidence type="ECO:0000256" key="1">
    <source>
        <dbReference type="ARBA" id="ARBA00004418"/>
    </source>
</evidence>
<evidence type="ECO:0000256" key="3">
    <source>
        <dbReference type="ARBA" id="ARBA00022729"/>
    </source>
</evidence>
<comment type="caution">
    <text evidence="6">The sequence shown here is derived from an EMBL/GenBank/DDBJ whole genome shotgun (WGS) entry which is preliminary data.</text>
</comment>
<keyword evidence="3 4" id="KW-0732">Signal</keyword>
<dbReference type="RefSeq" id="WP_119898748.1">
    <property type="nucleotide sequence ID" value="NZ_QNRC01000010.1"/>
</dbReference>
<keyword evidence="7" id="KW-1185">Reference proteome</keyword>
<comment type="similarity">
    <text evidence="2">Belongs to the bacterial solute-binding protein 5 family.</text>
</comment>
<evidence type="ECO:0000256" key="2">
    <source>
        <dbReference type="ARBA" id="ARBA00005695"/>
    </source>
</evidence>
<dbReference type="Gene3D" id="3.10.105.10">
    <property type="entry name" value="Dipeptide-binding Protein, Domain 3"/>
    <property type="match status" value="1"/>
</dbReference>
<dbReference type="CDD" id="cd08502">
    <property type="entry name" value="PBP2_NikA_DppA_OppA_like_16"/>
    <property type="match status" value="1"/>
</dbReference>
<dbReference type="PROSITE" id="PS01040">
    <property type="entry name" value="SBP_BACTERIAL_5"/>
    <property type="match status" value="1"/>
</dbReference>
<dbReference type="Proteomes" id="UP000283587">
    <property type="component" value="Unassembled WGS sequence"/>
</dbReference>
<dbReference type="EMBL" id="QZEW01000058">
    <property type="protein sequence ID" value="RJL10547.1"/>
    <property type="molecule type" value="Genomic_DNA"/>
</dbReference>
<dbReference type="OrthoDB" id="9803988at2"/>
<dbReference type="PANTHER" id="PTHR30290">
    <property type="entry name" value="PERIPLASMIC BINDING COMPONENT OF ABC TRANSPORTER"/>
    <property type="match status" value="1"/>
</dbReference>